<organism evidence="7 8">
    <name type="scientific">Rhizoctonia solani</name>
    <dbReference type="NCBI Taxonomy" id="456999"/>
    <lineage>
        <taxon>Eukaryota</taxon>
        <taxon>Fungi</taxon>
        <taxon>Dikarya</taxon>
        <taxon>Basidiomycota</taxon>
        <taxon>Agaricomycotina</taxon>
        <taxon>Agaricomycetes</taxon>
        <taxon>Cantharellales</taxon>
        <taxon>Ceratobasidiaceae</taxon>
        <taxon>Rhizoctonia</taxon>
    </lineage>
</organism>
<feature type="compositionally biased region" description="Low complexity" evidence="6">
    <location>
        <begin position="373"/>
        <end position="387"/>
    </location>
</feature>
<keyword evidence="3" id="KW-0677">Repeat</keyword>
<evidence type="ECO:0000256" key="3">
    <source>
        <dbReference type="ARBA" id="ARBA00022737"/>
    </source>
</evidence>
<keyword evidence="4" id="KW-0040">ANK repeat</keyword>
<proteinExistence type="predicted"/>
<evidence type="ECO:0000256" key="2">
    <source>
        <dbReference type="ARBA" id="ARBA00022553"/>
    </source>
</evidence>
<evidence type="ECO:0000256" key="4">
    <source>
        <dbReference type="ARBA" id="ARBA00023043"/>
    </source>
</evidence>
<keyword evidence="2" id="KW-0597">Phosphoprotein</keyword>
<feature type="compositionally biased region" description="Polar residues" evidence="6">
    <location>
        <begin position="16"/>
        <end position="29"/>
    </location>
</feature>
<evidence type="ECO:0000256" key="6">
    <source>
        <dbReference type="SAM" id="MobiDB-lite"/>
    </source>
</evidence>
<accession>A0A8H3HSA6</accession>
<keyword evidence="5" id="KW-0539">Nucleus</keyword>
<protein>
    <submittedName>
        <fullName evidence="7">Uncharacterized protein</fullName>
    </submittedName>
</protein>
<dbReference type="PANTHER" id="PTHR15263:SF1">
    <property type="entry name" value="NF-KAPPA-B INHIBITOR-LIKE PROTEIN 1"/>
    <property type="match status" value="1"/>
</dbReference>
<sequence length="520" mass="59705">MATYHPHHHSRPGTADPSTRFQRVPQRSHTAPVRPPPSTSTKRSRSYSTSEFVRPPSRTGTPASIERQTRLRAREEDRIRRDTDAVEQRINHNHDALLRALDSVSKTAHKEAARIRYDLGRFTTIVDTGASALLKDIAALEAALRREENRVSRDFQFIRQIQDPRKRAPELDRLEATLEENEKQMAYEYSRLQSVRNSEAERDEATASALGQAKRNEETRLGRDIQRLHDARAEARRRVDDELASLAHRGLFEIGLPSIHLQIQALRELQQSLSTKLDLVFASFTTQRSKATTDFNLEARRVTDMRREKKRTLDAEMLRLTKIRNDCRLRIDAEISRFMTSERFTRASKPAPKAQTPPRTQSQVPPRTRKPSTSRSYTPTPPHAQAQAQYAQFTTERTQQQSQAQQARQAWQRYEDYWTELSSSDAPVRLTFQTIPWPVFSQPSSISHLNSRTIGAFVLSSLHDGGGSTRRERIRNAMRLWHPDKWMGRYMTRVDPRHAQAVKDGVNSVARALTELLATA</sequence>
<feature type="region of interest" description="Disordered" evidence="6">
    <location>
        <begin position="1"/>
        <end position="77"/>
    </location>
</feature>
<evidence type="ECO:0000256" key="1">
    <source>
        <dbReference type="ARBA" id="ARBA00004123"/>
    </source>
</evidence>
<dbReference type="EMBL" id="CAJNJQ010004014">
    <property type="protein sequence ID" value="CAE7207521.1"/>
    <property type="molecule type" value="Genomic_DNA"/>
</dbReference>
<reference evidence="7" key="1">
    <citation type="submission" date="2021-01" db="EMBL/GenBank/DDBJ databases">
        <authorList>
            <person name="Kaushik A."/>
        </authorList>
    </citation>
    <scope>NUCLEOTIDE SEQUENCE</scope>
    <source>
        <strain evidence="7">AG5</strain>
    </source>
</reference>
<feature type="region of interest" description="Disordered" evidence="6">
    <location>
        <begin position="342"/>
        <end position="387"/>
    </location>
</feature>
<dbReference type="GO" id="GO:0005634">
    <property type="term" value="C:nucleus"/>
    <property type="evidence" value="ECO:0007669"/>
    <property type="project" value="UniProtKB-SubCell"/>
</dbReference>
<dbReference type="AlphaFoldDB" id="A0A8H3HSA6"/>
<comment type="caution">
    <text evidence="7">The sequence shown here is derived from an EMBL/GenBank/DDBJ whole genome shotgun (WGS) entry which is preliminary data.</text>
</comment>
<gene>
    <name evidence="7" type="ORF">RDB_LOCUS146480</name>
</gene>
<evidence type="ECO:0000313" key="7">
    <source>
        <dbReference type="EMBL" id="CAE7207521.1"/>
    </source>
</evidence>
<feature type="compositionally biased region" description="Basic residues" evidence="6">
    <location>
        <begin position="1"/>
        <end position="11"/>
    </location>
</feature>
<evidence type="ECO:0000256" key="5">
    <source>
        <dbReference type="ARBA" id="ARBA00023242"/>
    </source>
</evidence>
<dbReference type="PANTHER" id="PTHR15263">
    <property type="entry name" value="I-KAPPA-B-LIKE PROTEIN IKBL"/>
    <property type="match status" value="1"/>
</dbReference>
<feature type="compositionally biased region" description="Basic and acidic residues" evidence="6">
    <location>
        <begin position="67"/>
        <end position="77"/>
    </location>
</feature>
<comment type="subcellular location">
    <subcellularLocation>
        <location evidence="1">Nucleus</location>
    </subcellularLocation>
</comment>
<feature type="region of interest" description="Disordered" evidence="6">
    <location>
        <begin position="197"/>
        <end position="222"/>
    </location>
</feature>
<dbReference type="GO" id="GO:0043124">
    <property type="term" value="P:negative regulation of canonical NF-kappaB signal transduction"/>
    <property type="evidence" value="ECO:0007669"/>
    <property type="project" value="InterPro"/>
</dbReference>
<name>A0A8H3HSA6_9AGAM</name>
<dbReference type="Proteomes" id="UP000663827">
    <property type="component" value="Unassembled WGS sequence"/>
</dbReference>
<evidence type="ECO:0000313" key="8">
    <source>
        <dbReference type="Proteomes" id="UP000663827"/>
    </source>
</evidence>
<dbReference type="InterPro" id="IPR038753">
    <property type="entry name" value="NFKBIL1"/>
</dbReference>